<dbReference type="Gene3D" id="2.60.40.1120">
    <property type="entry name" value="Carboxypeptidase-like, regulatory domain"/>
    <property type="match status" value="1"/>
</dbReference>
<evidence type="ECO:0008006" key="2">
    <source>
        <dbReference type="Google" id="ProtNLM"/>
    </source>
</evidence>
<accession>A0A382UU95</accession>
<dbReference type="InterPro" id="IPR008969">
    <property type="entry name" value="CarboxyPept-like_regulatory"/>
</dbReference>
<dbReference type="Pfam" id="PF13715">
    <property type="entry name" value="CarbopepD_reg_2"/>
    <property type="match status" value="1"/>
</dbReference>
<reference evidence="1" key="1">
    <citation type="submission" date="2018-05" db="EMBL/GenBank/DDBJ databases">
        <authorList>
            <person name="Lanie J.A."/>
            <person name="Ng W.-L."/>
            <person name="Kazmierczak K.M."/>
            <person name="Andrzejewski T.M."/>
            <person name="Davidsen T.M."/>
            <person name="Wayne K.J."/>
            <person name="Tettelin H."/>
            <person name="Glass J.I."/>
            <person name="Rusch D."/>
            <person name="Podicherti R."/>
            <person name="Tsui H.-C.T."/>
            <person name="Winkler M.E."/>
        </authorList>
    </citation>
    <scope>NUCLEOTIDE SEQUENCE</scope>
</reference>
<dbReference type="SUPFAM" id="SSF49464">
    <property type="entry name" value="Carboxypeptidase regulatory domain-like"/>
    <property type="match status" value="1"/>
</dbReference>
<sequence>MLKSLLLALCLMFLPASVLASQVTGRVSDEATGDPLVGAILAVEGTRLGAVTGLDGSYSIAGLEVGQYTVVVSYIGYDSRTQSVTVTQSGATADFSLTSSPVEVDAVTIVGSRFRPRTQITSPVAVDNLQFHELAATGQVSLDHMLAYKVPSYNVSQQT</sequence>
<gene>
    <name evidence="1" type="ORF">METZ01_LOCUS390644</name>
</gene>
<proteinExistence type="predicted"/>
<dbReference type="AlphaFoldDB" id="A0A382UU95"/>
<name>A0A382UU95_9ZZZZ</name>
<dbReference type="EMBL" id="UINC01146835">
    <property type="protein sequence ID" value="SVD37790.1"/>
    <property type="molecule type" value="Genomic_DNA"/>
</dbReference>
<feature type="non-terminal residue" evidence="1">
    <location>
        <position position="159"/>
    </location>
</feature>
<protein>
    <recommendedName>
        <fullName evidence="2">TonB-dependent receptor plug domain-containing protein</fullName>
    </recommendedName>
</protein>
<evidence type="ECO:0000313" key="1">
    <source>
        <dbReference type="EMBL" id="SVD37790.1"/>
    </source>
</evidence>
<organism evidence="1">
    <name type="scientific">marine metagenome</name>
    <dbReference type="NCBI Taxonomy" id="408172"/>
    <lineage>
        <taxon>unclassified sequences</taxon>
        <taxon>metagenomes</taxon>
        <taxon>ecological metagenomes</taxon>
    </lineage>
</organism>